<feature type="compositionally biased region" description="Polar residues" evidence="1">
    <location>
        <begin position="757"/>
        <end position="772"/>
    </location>
</feature>
<keyword evidence="3" id="KW-1185">Reference proteome</keyword>
<feature type="region of interest" description="Disordered" evidence="1">
    <location>
        <begin position="745"/>
        <end position="796"/>
    </location>
</feature>
<dbReference type="GO" id="GO:0005737">
    <property type="term" value="C:cytoplasm"/>
    <property type="evidence" value="ECO:0000318"/>
    <property type="project" value="GO_Central"/>
</dbReference>
<dbReference type="Proteomes" id="UP000007110">
    <property type="component" value="Unassembled WGS sequence"/>
</dbReference>
<dbReference type="InterPro" id="IPR032675">
    <property type="entry name" value="LRR_dom_sf"/>
</dbReference>
<reference evidence="3" key="1">
    <citation type="submission" date="2015-02" db="EMBL/GenBank/DDBJ databases">
        <title>Genome sequencing for Strongylocentrotus purpuratus.</title>
        <authorList>
            <person name="Murali S."/>
            <person name="Liu Y."/>
            <person name="Vee V."/>
            <person name="English A."/>
            <person name="Wang M."/>
            <person name="Skinner E."/>
            <person name="Han Y."/>
            <person name="Muzny D.M."/>
            <person name="Worley K.C."/>
            <person name="Gibbs R.A."/>
        </authorList>
    </citation>
    <scope>NUCLEOTIDE SEQUENCE</scope>
</reference>
<evidence type="ECO:0000256" key="1">
    <source>
        <dbReference type="SAM" id="MobiDB-lite"/>
    </source>
</evidence>
<sequence>MGSSILPLHQTACTVVVRTLLDRSDPHSEENRRTGKHLVKQLESNVFTSVSGDVLKMFVKRYPSRVSSDLVLLLAPPHLRVLDLTRCHKIGTPENDLQVLRKALSKCMHLKTLILDNIRRSDGYCIETLMEAIVDTAPQLMSISLEHMSIMEDEHVHMLLRGLPHLTSLKLSKCAGLTDDVFYLGQNQLSELAPFRDFILPGSHLASVDLSGCQKLTNTCIRHLLELCGPNLRNLNVSYTGMDCTVLWYLSGYSLSSTVQLALKSINQVEPYTVLAVKQLLQTLNASQKRLDEIKRGTLVDGPQGASSDVGTLVQDNPREVGGNRESSVTSETASKKQIDGMVESSTVSESETDECQDAAAGSSCPPSLASSDTDTAAARDEVEDLDSVVTSQLDALDISSGANLVVSRDTEVGQSGLTSELGIDPNIQFSMCSATYNGPNMDTRQDRNICGIEDVILEMDSGEQTQERDDMVNTNANVKLGEASMAQDQANSGACDLLNSSRSDQLHNLEDENDKVHVTADRNMNVKYPSNVNMQCQFCCHNNRTHRLGKTGSANEILEQKGDSGETGTLPTQPDIQVGITSEMSVSDTPESRCSGINQNQRTALNSSFPKPMNKDSSSALGSNCNLCHDTPSSCFGVEDNTNTSASSFTPTQSLVECSEHISCGKSGQNVSLDAVPLPCEGASECSGFSASSTASRCVMETTDLCGDEGSLQMNKASVSSSSQTLHVEATAVCCAIETKDSNLSGAGSSSLSDGVTNTAGSPVNMQSTMEVSDDDDTLQAGTSSEPREGLDPSLPAAMQTLPRLFEPYIVSLDISFIDWDHAVVASCLEDFFSVNRHLQKLVLSQKGLTNATLEIISKNVKELRHYSMFDCPEISNEGLASFLKGCPKLQHLDIQGLSHVGDQGIYPLFEDGANSRLSAIKLAENSIMDLTLSATCITDITLYRIATTVGPKLQELVLLWCEDVTDAGLEKIALNCPSLKTLLLRQRFMRSETLQAFADNCPNLEDVGLSSVSCIAGDLMESVAPRLKRLKILDVSWNADLTNQSVSAILSSCPVLSELLLCGVKQITDKPFLSIIANYSKWKRCQILIQLKVREQKLRRDTGMAQLSSDEEFEDLYVPHRSTSYAPSLCDLNLSYCDHVKDNRLQEIVAVCRGTLNIVDYYGEDIAPKLLHSL</sequence>
<organism evidence="2 3">
    <name type="scientific">Strongylocentrotus purpuratus</name>
    <name type="common">Purple sea urchin</name>
    <dbReference type="NCBI Taxonomy" id="7668"/>
    <lineage>
        <taxon>Eukaryota</taxon>
        <taxon>Metazoa</taxon>
        <taxon>Echinodermata</taxon>
        <taxon>Eleutherozoa</taxon>
        <taxon>Echinozoa</taxon>
        <taxon>Echinoidea</taxon>
        <taxon>Euechinoidea</taxon>
        <taxon>Echinacea</taxon>
        <taxon>Camarodonta</taxon>
        <taxon>Echinidea</taxon>
        <taxon>Strongylocentrotidae</taxon>
        <taxon>Strongylocentrotus</taxon>
    </lineage>
</organism>
<dbReference type="Gene3D" id="3.80.10.10">
    <property type="entry name" value="Ribonuclease Inhibitor"/>
    <property type="match status" value="3"/>
</dbReference>
<proteinExistence type="predicted"/>
<evidence type="ECO:0000313" key="2">
    <source>
        <dbReference type="EnsemblMetazoa" id="XP_011664163"/>
    </source>
</evidence>
<dbReference type="OMA" id="SWCEDLT"/>
<dbReference type="KEGG" id="spu:755050"/>
<dbReference type="InParanoid" id="A0A7M7HF74"/>
<dbReference type="AlphaFoldDB" id="A0A7M7HF74"/>
<dbReference type="OrthoDB" id="10257471at2759"/>
<dbReference type="RefSeq" id="XP_011664163.2">
    <property type="nucleotide sequence ID" value="XM_011665861.2"/>
</dbReference>
<dbReference type="InterPro" id="IPR006553">
    <property type="entry name" value="Leu-rich_rpt_Cys-con_subtyp"/>
</dbReference>
<name>A0A7M7HF74_STRPU</name>
<reference evidence="2" key="2">
    <citation type="submission" date="2021-01" db="UniProtKB">
        <authorList>
            <consortium name="EnsemblMetazoa"/>
        </authorList>
    </citation>
    <scope>IDENTIFICATION</scope>
</reference>
<dbReference type="EnsemblMetazoa" id="XM_011665861">
    <property type="protein sequence ID" value="XP_011664163"/>
    <property type="gene ID" value="LOC755050"/>
</dbReference>
<protein>
    <submittedName>
        <fullName evidence="2">Uncharacterized protein</fullName>
    </submittedName>
</protein>
<accession>A0A7M7HF74</accession>
<dbReference type="SUPFAM" id="SSF52047">
    <property type="entry name" value="RNI-like"/>
    <property type="match status" value="2"/>
</dbReference>
<feature type="region of interest" description="Disordered" evidence="1">
    <location>
        <begin position="295"/>
        <end position="379"/>
    </location>
</feature>
<feature type="compositionally biased region" description="Low complexity" evidence="1">
    <location>
        <begin position="745"/>
        <end position="756"/>
    </location>
</feature>
<dbReference type="SMART" id="SM00367">
    <property type="entry name" value="LRR_CC"/>
    <property type="match status" value="11"/>
</dbReference>
<evidence type="ECO:0000313" key="3">
    <source>
        <dbReference type="Proteomes" id="UP000007110"/>
    </source>
</evidence>
<dbReference type="PANTHER" id="PTHR13318">
    <property type="entry name" value="PARTNER OF PAIRED, ISOFORM B-RELATED"/>
    <property type="match status" value="1"/>
</dbReference>
<dbReference type="GeneID" id="755050"/>